<evidence type="ECO:0000256" key="3">
    <source>
        <dbReference type="ARBA" id="ARBA00022741"/>
    </source>
</evidence>
<dbReference type="PANTHER" id="PTHR43776">
    <property type="entry name" value="TRANSPORT ATP-BINDING PROTEIN"/>
    <property type="match status" value="1"/>
</dbReference>
<dbReference type="InterPro" id="IPR003593">
    <property type="entry name" value="AAA+_ATPase"/>
</dbReference>
<dbReference type="GO" id="GO:0055085">
    <property type="term" value="P:transmembrane transport"/>
    <property type="evidence" value="ECO:0007669"/>
    <property type="project" value="UniProtKB-ARBA"/>
</dbReference>
<evidence type="ECO:0000256" key="1">
    <source>
        <dbReference type="ARBA" id="ARBA00005417"/>
    </source>
</evidence>
<organism evidence="7 8">
    <name type="scientific">Pseudonocardia cypriaca</name>
    <dbReference type="NCBI Taxonomy" id="882449"/>
    <lineage>
        <taxon>Bacteria</taxon>
        <taxon>Bacillati</taxon>
        <taxon>Actinomycetota</taxon>
        <taxon>Actinomycetes</taxon>
        <taxon>Pseudonocardiales</taxon>
        <taxon>Pseudonocardiaceae</taxon>
        <taxon>Pseudonocardia</taxon>
    </lineage>
</organism>
<gene>
    <name evidence="7" type="ORF">FB388_5412</name>
</gene>
<keyword evidence="3" id="KW-0547">Nucleotide-binding</keyword>
<protein>
    <submittedName>
        <fullName evidence="7">ABC-type dipeptide/oligopeptide/nickel transport system ATPase subunit</fullName>
    </submittedName>
</protein>
<dbReference type="GO" id="GO:0016887">
    <property type="term" value="F:ATP hydrolysis activity"/>
    <property type="evidence" value="ECO:0007669"/>
    <property type="project" value="InterPro"/>
</dbReference>
<dbReference type="PROSITE" id="PS50893">
    <property type="entry name" value="ABC_TRANSPORTER_2"/>
    <property type="match status" value="1"/>
</dbReference>
<dbReference type="EMBL" id="VFPH01000002">
    <property type="protein sequence ID" value="TQM38185.1"/>
    <property type="molecule type" value="Genomic_DNA"/>
</dbReference>
<keyword evidence="4" id="KW-0067">ATP-binding</keyword>
<dbReference type="OrthoDB" id="5170605at2"/>
<feature type="compositionally biased region" description="Polar residues" evidence="5">
    <location>
        <begin position="276"/>
        <end position="290"/>
    </location>
</feature>
<keyword evidence="2" id="KW-0813">Transport</keyword>
<evidence type="ECO:0000313" key="8">
    <source>
        <dbReference type="Proteomes" id="UP000319818"/>
    </source>
</evidence>
<reference evidence="7 8" key="1">
    <citation type="submission" date="2019-06" db="EMBL/GenBank/DDBJ databases">
        <title>Sequencing the genomes of 1000 actinobacteria strains.</title>
        <authorList>
            <person name="Klenk H.-P."/>
        </authorList>
    </citation>
    <scope>NUCLEOTIDE SEQUENCE [LARGE SCALE GENOMIC DNA]</scope>
    <source>
        <strain evidence="7 8">DSM 45511</strain>
    </source>
</reference>
<evidence type="ECO:0000256" key="5">
    <source>
        <dbReference type="SAM" id="MobiDB-lite"/>
    </source>
</evidence>
<dbReference type="PROSITE" id="PS00211">
    <property type="entry name" value="ABC_TRANSPORTER_1"/>
    <property type="match status" value="1"/>
</dbReference>
<feature type="region of interest" description="Disordered" evidence="5">
    <location>
        <begin position="253"/>
        <end position="290"/>
    </location>
</feature>
<dbReference type="InterPro" id="IPR003439">
    <property type="entry name" value="ABC_transporter-like_ATP-bd"/>
</dbReference>
<evidence type="ECO:0000256" key="4">
    <source>
        <dbReference type="ARBA" id="ARBA00022840"/>
    </source>
</evidence>
<dbReference type="Pfam" id="PF00005">
    <property type="entry name" value="ABC_tran"/>
    <property type="match status" value="1"/>
</dbReference>
<sequence>MTVPALEITGLTVTYRGRAGRIPALTDVDLTVAPGEVVGLVGGSGAGKSTVARAVAGLVRPDRGAIRVAGAGVAGAGRAELRRIRRTMHLVFQDPYAALPPTLRVGDVIAEPLVVHRIGDRFDRVAQAATAVGLDRRHLDRYPHELSGGERQRVAFARALVSGPRLILADEPTQMLDASLRRDLVDLIARLAAERGIAVLHITHDLALAQHGCARLVVMSRGRVVETGPTAEVLASPRHDHTAALVAAATHRRPQEDPCAKSRCSTWTSAPPAAPTSVSGWTATPSTGPT</sequence>
<dbReference type="GO" id="GO:0005524">
    <property type="term" value="F:ATP binding"/>
    <property type="evidence" value="ECO:0007669"/>
    <property type="project" value="UniProtKB-KW"/>
</dbReference>
<dbReference type="RefSeq" id="WP_142104894.1">
    <property type="nucleotide sequence ID" value="NZ_VFPH01000002.1"/>
</dbReference>
<proteinExistence type="inferred from homology"/>
<comment type="caution">
    <text evidence="7">The sequence shown here is derived from an EMBL/GenBank/DDBJ whole genome shotgun (WGS) entry which is preliminary data.</text>
</comment>
<keyword evidence="8" id="KW-1185">Reference proteome</keyword>
<evidence type="ECO:0000259" key="6">
    <source>
        <dbReference type="PROSITE" id="PS50893"/>
    </source>
</evidence>
<dbReference type="Proteomes" id="UP000319818">
    <property type="component" value="Unassembled WGS sequence"/>
</dbReference>
<accession>A0A543FWH2</accession>
<dbReference type="AlphaFoldDB" id="A0A543FWH2"/>
<dbReference type="SMART" id="SM00382">
    <property type="entry name" value="AAA"/>
    <property type="match status" value="1"/>
</dbReference>
<dbReference type="InterPro" id="IPR050319">
    <property type="entry name" value="ABC_transp_ATP-bind"/>
</dbReference>
<evidence type="ECO:0000256" key="2">
    <source>
        <dbReference type="ARBA" id="ARBA00022448"/>
    </source>
</evidence>
<evidence type="ECO:0000313" key="7">
    <source>
        <dbReference type="EMBL" id="TQM38185.1"/>
    </source>
</evidence>
<dbReference type="InterPro" id="IPR017871">
    <property type="entry name" value="ABC_transporter-like_CS"/>
</dbReference>
<feature type="domain" description="ABC transporter" evidence="6">
    <location>
        <begin position="6"/>
        <end position="246"/>
    </location>
</feature>
<dbReference type="CDD" id="cd03257">
    <property type="entry name" value="ABC_NikE_OppD_transporters"/>
    <property type="match status" value="1"/>
</dbReference>
<name>A0A543FWH2_9PSEU</name>
<dbReference type="SUPFAM" id="SSF52540">
    <property type="entry name" value="P-loop containing nucleoside triphosphate hydrolases"/>
    <property type="match status" value="1"/>
</dbReference>
<dbReference type="InterPro" id="IPR027417">
    <property type="entry name" value="P-loop_NTPase"/>
</dbReference>
<dbReference type="Gene3D" id="3.40.50.300">
    <property type="entry name" value="P-loop containing nucleotide triphosphate hydrolases"/>
    <property type="match status" value="1"/>
</dbReference>
<dbReference type="PANTHER" id="PTHR43776:SF7">
    <property type="entry name" value="D,D-DIPEPTIDE TRANSPORT ATP-BINDING PROTEIN DDPF-RELATED"/>
    <property type="match status" value="1"/>
</dbReference>
<comment type="similarity">
    <text evidence="1">Belongs to the ABC transporter superfamily.</text>
</comment>